<evidence type="ECO:0000313" key="3">
    <source>
        <dbReference type="EMBL" id="PPR02012.1"/>
    </source>
</evidence>
<name>A0A409YGA8_9AGAR</name>
<dbReference type="SUPFAM" id="SSF51322">
    <property type="entry name" value="Cyanovirin-N"/>
    <property type="match status" value="1"/>
</dbReference>
<reference evidence="3 4" key="1">
    <citation type="journal article" date="2018" name="Evol. Lett.">
        <title>Horizontal gene cluster transfer increased hallucinogenic mushroom diversity.</title>
        <authorList>
            <person name="Reynolds H.T."/>
            <person name="Vijayakumar V."/>
            <person name="Gluck-Thaler E."/>
            <person name="Korotkin H.B."/>
            <person name="Matheny P.B."/>
            <person name="Slot J.C."/>
        </authorList>
    </citation>
    <scope>NUCLEOTIDE SEQUENCE [LARGE SCALE GENOMIC DNA]</scope>
    <source>
        <strain evidence="3 4">2629</strain>
    </source>
</reference>
<dbReference type="Gene3D" id="2.30.60.10">
    <property type="entry name" value="Cyanovirin-N"/>
    <property type="match status" value="2"/>
</dbReference>
<dbReference type="EMBL" id="NHTK01001195">
    <property type="protein sequence ID" value="PPR02012.1"/>
    <property type="molecule type" value="Genomic_DNA"/>
</dbReference>
<dbReference type="AlphaFoldDB" id="A0A409YGA8"/>
<accession>A0A409YGA8</accession>
<dbReference type="Proteomes" id="UP000284842">
    <property type="component" value="Unassembled WGS sequence"/>
</dbReference>
<gene>
    <name evidence="3" type="ORF">CVT24_011135</name>
</gene>
<dbReference type="STRING" id="181874.A0A409YGA8"/>
<dbReference type="OrthoDB" id="3068152at2759"/>
<dbReference type="InParanoid" id="A0A409YGA8"/>
<proteinExistence type="predicted"/>
<feature type="signal peptide" evidence="1">
    <location>
        <begin position="1"/>
        <end position="22"/>
    </location>
</feature>
<dbReference type="InterPro" id="IPR011058">
    <property type="entry name" value="Cyanovirin-N"/>
</dbReference>
<evidence type="ECO:0000313" key="4">
    <source>
        <dbReference type="Proteomes" id="UP000284842"/>
    </source>
</evidence>
<organism evidence="3 4">
    <name type="scientific">Panaeolus cyanescens</name>
    <dbReference type="NCBI Taxonomy" id="181874"/>
    <lineage>
        <taxon>Eukaryota</taxon>
        <taxon>Fungi</taxon>
        <taxon>Dikarya</taxon>
        <taxon>Basidiomycota</taxon>
        <taxon>Agaricomycotina</taxon>
        <taxon>Agaricomycetes</taxon>
        <taxon>Agaricomycetidae</taxon>
        <taxon>Agaricales</taxon>
        <taxon>Agaricineae</taxon>
        <taxon>Galeropsidaceae</taxon>
        <taxon>Panaeolus</taxon>
    </lineage>
</organism>
<evidence type="ECO:0000256" key="1">
    <source>
        <dbReference type="SAM" id="SignalP"/>
    </source>
</evidence>
<sequence length="212" mass="22611">MRFTSVLAITVTLANTFLGANARGEFSQSCTNYYIENNNFLRATCQNGQGGTTERHYCMEAHQRDPTGTTTLEYKSYTIMYFSNLLTLLATASALTLSAGARGGFASTCTNIFIENDHFLRATCGNGQGGTTSSSLDLNACIGISTGPGANLDCIPKWVAFAVCGNYVALGGCNSCLIHTGTFMRCHCPGTDRIADLDECVANNHGLLTCSF</sequence>
<evidence type="ECO:0000259" key="2">
    <source>
        <dbReference type="Pfam" id="PF08881"/>
    </source>
</evidence>
<protein>
    <recommendedName>
        <fullName evidence="2">Cyanovirin-N domain-containing protein</fullName>
    </recommendedName>
</protein>
<feature type="domain" description="Cyanovirin-N" evidence="2">
    <location>
        <begin position="105"/>
        <end position="208"/>
    </location>
</feature>
<keyword evidence="4" id="KW-1185">Reference proteome</keyword>
<dbReference type="Pfam" id="PF08881">
    <property type="entry name" value="CVNH"/>
    <property type="match status" value="1"/>
</dbReference>
<dbReference type="InterPro" id="IPR036673">
    <property type="entry name" value="Cyanovirin-N_sf"/>
</dbReference>
<keyword evidence="1" id="KW-0732">Signal</keyword>
<feature type="chain" id="PRO_5018984586" description="Cyanovirin-N domain-containing protein" evidence="1">
    <location>
        <begin position="23"/>
        <end position="212"/>
    </location>
</feature>
<comment type="caution">
    <text evidence="3">The sequence shown here is derived from an EMBL/GenBank/DDBJ whole genome shotgun (WGS) entry which is preliminary data.</text>
</comment>